<dbReference type="Proteomes" id="UP001418222">
    <property type="component" value="Unassembled WGS sequence"/>
</dbReference>
<reference evidence="1 2" key="1">
    <citation type="journal article" date="2022" name="Nat. Plants">
        <title>Genomes of leafy and leafless Platanthera orchids illuminate the evolution of mycoheterotrophy.</title>
        <authorList>
            <person name="Li M.H."/>
            <person name="Liu K.W."/>
            <person name="Li Z."/>
            <person name="Lu H.C."/>
            <person name="Ye Q.L."/>
            <person name="Zhang D."/>
            <person name="Wang J.Y."/>
            <person name="Li Y.F."/>
            <person name="Zhong Z.M."/>
            <person name="Liu X."/>
            <person name="Yu X."/>
            <person name="Liu D.K."/>
            <person name="Tu X.D."/>
            <person name="Liu B."/>
            <person name="Hao Y."/>
            <person name="Liao X.Y."/>
            <person name="Jiang Y.T."/>
            <person name="Sun W.H."/>
            <person name="Chen J."/>
            <person name="Chen Y.Q."/>
            <person name="Ai Y."/>
            <person name="Zhai J.W."/>
            <person name="Wu S.S."/>
            <person name="Zhou Z."/>
            <person name="Hsiao Y.Y."/>
            <person name="Wu W.L."/>
            <person name="Chen Y.Y."/>
            <person name="Lin Y.F."/>
            <person name="Hsu J.L."/>
            <person name="Li C.Y."/>
            <person name="Wang Z.W."/>
            <person name="Zhao X."/>
            <person name="Zhong W.Y."/>
            <person name="Ma X.K."/>
            <person name="Ma L."/>
            <person name="Huang J."/>
            <person name="Chen G.Z."/>
            <person name="Huang M.Z."/>
            <person name="Huang L."/>
            <person name="Peng D.H."/>
            <person name="Luo Y.B."/>
            <person name="Zou S.Q."/>
            <person name="Chen S.P."/>
            <person name="Lan S."/>
            <person name="Tsai W.C."/>
            <person name="Van de Peer Y."/>
            <person name="Liu Z.J."/>
        </authorList>
    </citation>
    <scope>NUCLEOTIDE SEQUENCE [LARGE SCALE GENOMIC DNA]</scope>
    <source>
        <strain evidence="1">Lor287</strain>
    </source>
</reference>
<dbReference type="EMBL" id="JBBWWQ010000019">
    <property type="protein sequence ID" value="KAK8918583.1"/>
    <property type="molecule type" value="Genomic_DNA"/>
</dbReference>
<gene>
    <name evidence="1" type="ORF">KSP39_PZI021505</name>
</gene>
<keyword evidence="2" id="KW-1185">Reference proteome</keyword>
<organism evidence="1 2">
    <name type="scientific">Platanthera zijinensis</name>
    <dbReference type="NCBI Taxonomy" id="2320716"/>
    <lineage>
        <taxon>Eukaryota</taxon>
        <taxon>Viridiplantae</taxon>
        <taxon>Streptophyta</taxon>
        <taxon>Embryophyta</taxon>
        <taxon>Tracheophyta</taxon>
        <taxon>Spermatophyta</taxon>
        <taxon>Magnoliopsida</taxon>
        <taxon>Liliopsida</taxon>
        <taxon>Asparagales</taxon>
        <taxon>Orchidaceae</taxon>
        <taxon>Orchidoideae</taxon>
        <taxon>Orchideae</taxon>
        <taxon>Orchidinae</taxon>
        <taxon>Platanthera</taxon>
    </lineage>
</organism>
<dbReference type="AlphaFoldDB" id="A0AAP0AXE9"/>
<accession>A0AAP0AXE9</accession>
<evidence type="ECO:0000313" key="2">
    <source>
        <dbReference type="Proteomes" id="UP001418222"/>
    </source>
</evidence>
<evidence type="ECO:0008006" key="3">
    <source>
        <dbReference type="Google" id="ProtNLM"/>
    </source>
</evidence>
<protein>
    <recommendedName>
        <fullName evidence="3">Reverse transcriptase</fullName>
    </recommendedName>
</protein>
<sequence length="142" mass="16662">MFQKDGSVNKDVIHRIQAGLLKWRGASGTLSDRKVSSKLKGEFYHTAIRSTMLYGSECWTMNCVHDQKMGVLEMRVLWWMFGHTRLDKIKNECIRDKTRVAPIAEKIREAWLRWFGHTQKSLVGLLLCRMRVFKKKKLSYKG</sequence>
<dbReference type="PANTHER" id="PTHR46238:SF8">
    <property type="entry name" value="ENDONUCLEASE_EXONUCLEASE_PHOSPHATASE DOMAIN-CONTAINING PROTEIN"/>
    <property type="match status" value="1"/>
</dbReference>
<name>A0AAP0AXE9_9ASPA</name>
<evidence type="ECO:0000313" key="1">
    <source>
        <dbReference type="EMBL" id="KAK8918583.1"/>
    </source>
</evidence>
<dbReference type="PANTHER" id="PTHR46238">
    <property type="entry name" value="REVERSE TRANSCRIPTASE DOMAIN-CONTAINING PROTEIN"/>
    <property type="match status" value="1"/>
</dbReference>
<comment type="caution">
    <text evidence="1">The sequence shown here is derived from an EMBL/GenBank/DDBJ whole genome shotgun (WGS) entry which is preliminary data.</text>
</comment>
<proteinExistence type="predicted"/>